<gene>
    <name evidence="3" type="ORF">A2557_01735</name>
</gene>
<protein>
    <submittedName>
        <fullName evidence="3">Uncharacterized protein</fullName>
    </submittedName>
</protein>
<dbReference type="Proteomes" id="UP000177583">
    <property type="component" value="Unassembled WGS sequence"/>
</dbReference>
<evidence type="ECO:0000256" key="2">
    <source>
        <dbReference type="SAM" id="Phobius"/>
    </source>
</evidence>
<keyword evidence="1" id="KW-0175">Coiled coil</keyword>
<keyword evidence="2" id="KW-0812">Transmembrane</keyword>
<comment type="caution">
    <text evidence="3">The sequence shown here is derived from an EMBL/GenBank/DDBJ whole genome shotgun (WGS) entry which is preliminary data.</text>
</comment>
<dbReference type="AlphaFoldDB" id="A0A1F6GZ76"/>
<sequence>MEPNHLPSDPGQEKRQTSMGFAFVWALFSLLFTCLFQFFLDCPSGKVYSRPLRLLFLLGLFGWGARPEGWLLRLLQYLHKQQIEPRDVLLVLVSAPFVGLVWYWRNQDKIRELETKEREVKTKEDELATTKLHRQIEQRKLHREELGTLAAELVSEDKNVAVQAYLDLAEYAEGPEEDRVTRKAQNIILVNFYEKIREKDQKNRADLHDAIVSMVFPGVSEKSKEPEYSKEVFETAKKIDVAVFKAITTDFALWIKEYLGSDLSLKLKNEKPAKLQIYFQYFDPDRLPKDRLEAKFHYCSFAGIKFENSLF</sequence>
<proteinExistence type="predicted"/>
<dbReference type="EMBL" id="MFNF01000016">
    <property type="protein sequence ID" value="OGH03455.1"/>
    <property type="molecule type" value="Genomic_DNA"/>
</dbReference>
<feature type="coiled-coil region" evidence="1">
    <location>
        <begin position="106"/>
        <end position="133"/>
    </location>
</feature>
<reference evidence="3 4" key="1">
    <citation type="journal article" date="2016" name="Nat. Commun.">
        <title>Thousands of microbial genomes shed light on interconnected biogeochemical processes in an aquifer system.</title>
        <authorList>
            <person name="Anantharaman K."/>
            <person name="Brown C.T."/>
            <person name="Hug L.A."/>
            <person name="Sharon I."/>
            <person name="Castelle C.J."/>
            <person name="Probst A.J."/>
            <person name="Thomas B.C."/>
            <person name="Singh A."/>
            <person name="Wilkins M.J."/>
            <person name="Karaoz U."/>
            <person name="Brodie E.L."/>
            <person name="Williams K.H."/>
            <person name="Hubbard S.S."/>
            <person name="Banfield J.F."/>
        </authorList>
    </citation>
    <scope>NUCLEOTIDE SEQUENCE [LARGE SCALE GENOMIC DNA]</scope>
</reference>
<evidence type="ECO:0000313" key="4">
    <source>
        <dbReference type="Proteomes" id="UP000177583"/>
    </source>
</evidence>
<accession>A0A1F6GZ76</accession>
<organism evidence="3 4">
    <name type="scientific">Candidatus Lambdaproteobacteria bacterium RIFOXYD2_FULL_56_26</name>
    <dbReference type="NCBI Taxonomy" id="1817773"/>
    <lineage>
        <taxon>Bacteria</taxon>
        <taxon>Pseudomonadati</taxon>
        <taxon>Pseudomonadota</taxon>
        <taxon>Candidatus Lambdaproteobacteria</taxon>
    </lineage>
</organism>
<keyword evidence="2" id="KW-0472">Membrane</keyword>
<feature type="transmembrane region" description="Helical" evidence="2">
    <location>
        <begin position="21"/>
        <end position="40"/>
    </location>
</feature>
<evidence type="ECO:0000313" key="3">
    <source>
        <dbReference type="EMBL" id="OGH03455.1"/>
    </source>
</evidence>
<name>A0A1F6GZ76_9PROT</name>
<feature type="transmembrane region" description="Helical" evidence="2">
    <location>
        <begin position="87"/>
        <end position="104"/>
    </location>
</feature>
<feature type="transmembrane region" description="Helical" evidence="2">
    <location>
        <begin position="52"/>
        <end position="75"/>
    </location>
</feature>
<keyword evidence="2" id="KW-1133">Transmembrane helix</keyword>
<evidence type="ECO:0000256" key="1">
    <source>
        <dbReference type="SAM" id="Coils"/>
    </source>
</evidence>